<keyword evidence="9" id="KW-1185">Reference proteome</keyword>
<dbReference type="Gene3D" id="3.30.465.10">
    <property type="match status" value="1"/>
</dbReference>
<sequence length="480" mass="50737">MQPADVCLHMDISRRTVIGAGAALPLAAASSAFAAPTVTGPSPGDWADLDRTLAGSASLPGSTRYESRVPLFDPRWDSRRPAALARILSRQDISTCVTFARDHGLTITGRSGGHSYVGASRLTGTLVIDTRSYAKVYFPTDRYQVTVQAGANLYSVHDTISQYGRSIPTGTCPTVGSSGLTLVGGLGVDSRRYGLTIDRLVSATVVDGRGVIRKVDASHDPDLFWALRGGGSGAAMVTDFTYRTIPATSMGFFNVSFPASSTATVLRQWAAWMADQPRDTWANAHVDTAGSSISVRVFGVTPVGLEAARAASLRRAVGVTPLSTSTTTRTHMAGIRYLGGGSTTPRTRFSAGSDIVRTMTSDAAQAVEGAVRSAASRGLAASAILDPLDGAMASPAMAATAFPWRNHVASVQWYVGVASSSGYAPAEEWISHAHDLVSSHSRGGYYGYVESGQSLRRYFAGNYDQLAAARRRYDPDSILH</sequence>
<dbReference type="GO" id="GO:0016491">
    <property type="term" value="F:oxidoreductase activity"/>
    <property type="evidence" value="ECO:0007669"/>
    <property type="project" value="UniProtKB-KW"/>
</dbReference>
<dbReference type="PROSITE" id="PS00862">
    <property type="entry name" value="OX2_COVAL_FAD"/>
    <property type="match status" value="1"/>
</dbReference>
<dbReference type="AlphaFoldDB" id="A0A4P6MW24"/>
<dbReference type="SUPFAM" id="SSF56176">
    <property type="entry name" value="FAD-binding/transporter-associated domain-like"/>
    <property type="match status" value="1"/>
</dbReference>
<comment type="similarity">
    <text evidence="2">Belongs to the oxygen-dependent FAD-linked oxidoreductase family.</text>
</comment>
<proteinExistence type="inferred from homology"/>
<comment type="cofactor">
    <cofactor evidence="1">
        <name>FAD</name>
        <dbReference type="ChEBI" id="CHEBI:57692"/>
    </cofactor>
</comment>
<protein>
    <submittedName>
        <fullName evidence="8">FAD-binding oxidoreductase</fullName>
    </submittedName>
</protein>
<dbReference type="Proteomes" id="UP000290408">
    <property type="component" value="Chromosome"/>
</dbReference>
<dbReference type="STRING" id="1216970.GCA_001570985_00241"/>
<dbReference type="GO" id="GO:0071949">
    <property type="term" value="F:FAD binding"/>
    <property type="evidence" value="ECO:0007669"/>
    <property type="project" value="InterPro"/>
</dbReference>
<accession>A0A4P6MW24</accession>
<dbReference type="Gene3D" id="3.40.462.20">
    <property type="match status" value="1"/>
</dbReference>
<organism evidence="8 9">
    <name type="scientific">Janibacter limosus</name>
    <dbReference type="NCBI Taxonomy" id="53458"/>
    <lineage>
        <taxon>Bacteria</taxon>
        <taxon>Bacillati</taxon>
        <taxon>Actinomycetota</taxon>
        <taxon>Actinomycetes</taxon>
        <taxon>Micrococcales</taxon>
        <taxon>Intrasporangiaceae</taxon>
        <taxon>Janibacter</taxon>
    </lineage>
</organism>
<dbReference type="InterPro" id="IPR006094">
    <property type="entry name" value="Oxid_FAD_bind_N"/>
</dbReference>
<evidence type="ECO:0000256" key="2">
    <source>
        <dbReference type="ARBA" id="ARBA00005466"/>
    </source>
</evidence>
<keyword evidence="4" id="KW-0274">FAD</keyword>
<dbReference type="InterPro" id="IPR016166">
    <property type="entry name" value="FAD-bd_PCMH"/>
</dbReference>
<evidence type="ECO:0000259" key="7">
    <source>
        <dbReference type="PROSITE" id="PS51387"/>
    </source>
</evidence>
<dbReference type="PROSITE" id="PS51387">
    <property type="entry name" value="FAD_PCMH"/>
    <property type="match status" value="1"/>
</dbReference>
<name>A0A4P6MW24_9MICO</name>
<dbReference type="EMBL" id="CP036164">
    <property type="protein sequence ID" value="QBF46025.1"/>
    <property type="molecule type" value="Genomic_DNA"/>
</dbReference>
<dbReference type="InterPro" id="IPR050416">
    <property type="entry name" value="FAD-linked_Oxidoreductase"/>
</dbReference>
<evidence type="ECO:0000313" key="9">
    <source>
        <dbReference type="Proteomes" id="UP000290408"/>
    </source>
</evidence>
<evidence type="ECO:0000256" key="4">
    <source>
        <dbReference type="ARBA" id="ARBA00022827"/>
    </source>
</evidence>
<evidence type="ECO:0000256" key="6">
    <source>
        <dbReference type="SAM" id="SignalP"/>
    </source>
</evidence>
<dbReference type="Gene3D" id="3.30.43.10">
    <property type="entry name" value="Uridine Diphospho-n-acetylenolpyruvylglucosamine Reductase, domain 2"/>
    <property type="match status" value="1"/>
</dbReference>
<keyword evidence="3" id="KW-0285">Flavoprotein</keyword>
<dbReference type="PANTHER" id="PTHR42973:SF39">
    <property type="entry name" value="FAD-BINDING PCMH-TYPE DOMAIN-CONTAINING PROTEIN"/>
    <property type="match status" value="1"/>
</dbReference>
<dbReference type="OrthoDB" id="9775082at2"/>
<dbReference type="InterPro" id="IPR016167">
    <property type="entry name" value="FAD-bd_PCMH_sub1"/>
</dbReference>
<evidence type="ECO:0000256" key="3">
    <source>
        <dbReference type="ARBA" id="ARBA00022630"/>
    </source>
</evidence>
<dbReference type="InterPro" id="IPR036318">
    <property type="entry name" value="FAD-bd_PCMH-like_sf"/>
</dbReference>
<gene>
    <name evidence="8" type="ORF">EXU32_07015</name>
</gene>
<dbReference type="InterPro" id="IPR006093">
    <property type="entry name" value="Oxy_OxRdtase_FAD_BS"/>
</dbReference>
<feature type="domain" description="FAD-binding PCMH-type" evidence="7">
    <location>
        <begin position="77"/>
        <end position="247"/>
    </location>
</feature>
<reference evidence="8 9" key="1">
    <citation type="submission" date="2019-02" db="EMBL/GenBank/DDBJ databases">
        <title>Genomic data mining of an Antarctic deep-sea actinobacterium, Janibacterlimosus P3-3-X1.</title>
        <authorList>
            <person name="Liao L."/>
            <person name="Chen B."/>
        </authorList>
    </citation>
    <scope>NUCLEOTIDE SEQUENCE [LARGE SCALE GENOMIC DNA]</scope>
    <source>
        <strain evidence="8 9">P3-3-X1</strain>
    </source>
</reference>
<dbReference type="KEGG" id="jli:EXU32_07015"/>
<feature type="chain" id="PRO_5020290029" evidence="6">
    <location>
        <begin position="35"/>
        <end position="480"/>
    </location>
</feature>
<dbReference type="Pfam" id="PF01565">
    <property type="entry name" value="FAD_binding_4"/>
    <property type="match status" value="1"/>
</dbReference>
<keyword evidence="6" id="KW-0732">Signal</keyword>
<keyword evidence="5" id="KW-0560">Oxidoreductase</keyword>
<evidence type="ECO:0000256" key="1">
    <source>
        <dbReference type="ARBA" id="ARBA00001974"/>
    </source>
</evidence>
<evidence type="ECO:0000256" key="5">
    <source>
        <dbReference type="ARBA" id="ARBA00023002"/>
    </source>
</evidence>
<evidence type="ECO:0000313" key="8">
    <source>
        <dbReference type="EMBL" id="QBF46025.1"/>
    </source>
</evidence>
<dbReference type="InterPro" id="IPR016169">
    <property type="entry name" value="FAD-bd_PCMH_sub2"/>
</dbReference>
<feature type="signal peptide" evidence="6">
    <location>
        <begin position="1"/>
        <end position="34"/>
    </location>
</feature>
<dbReference type="PANTHER" id="PTHR42973">
    <property type="entry name" value="BINDING OXIDOREDUCTASE, PUTATIVE (AFU_ORTHOLOGUE AFUA_1G17690)-RELATED"/>
    <property type="match status" value="1"/>
</dbReference>